<evidence type="ECO:0000256" key="1">
    <source>
        <dbReference type="ARBA" id="ARBA00004370"/>
    </source>
</evidence>
<protein>
    <submittedName>
        <fullName evidence="8">G-protein coupled receptors family 1 profile domain-containing protein</fullName>
    </submittedName>
</protein>
<dbReference type="Proteomes" id="UP000887566">
    <property type="component" value="Unplaced"/>
</dbReference>
<evidence type="ECO:0000256" key="4">
    <source>
        <dbReference type="ARBA" id="ARBA00023136"/>
    </source>
</evidence>
<evidence type="ECO:0000313" key="7">
    <source>
        <dbReference type="Proteomes" id="UP000887566"/>
    </source>
</evidence>
<dbReference type="InterPro" id="IPR000276">
    <property type="entry name" value="GPCR_Rhodpsn"/>
</dbReference>
<comment type="subcellular location">
    <subcellularLocation>
        <location evidence="1">Membrane</location>
    </subcellularLocation>
</comment>
<dbReference type="PANTHER" id="PTHR46709">
    <property type="entry name" value="PROTEIN CBG23488-RELATED"/>
    <property type="match status" value="1"/>
</dbReference>
<feature type="transmembrane region" description="Helical" evidence="5">
    <location>
        <begin position="113"/>
        <end position="137"/>
    </location>
</feature>
<evidence type="ECO:0000256" key="5">
    <source>
        <dbReference type="SAM" id="Phobius"/>
    </source>
</evidence>
<keyword evidence="2 5" id="KW-0812">Transmembrane</keyword>
<dbReference type="GO" id="GO:0016020">
    <property type="term" value="C:membrane"/>
    <property type="evidence" value="ECO:0007669"/>
    <property type="project" value="UniProtKB-SubCell"/>
</dbReference>
<dbReference type="Gene3D" id="1.20.1070.10">
    <property type="entry name" value="Rhodopsin 7-helix transmembrane proteins"/>
    <property type="match status" value="1"/>
</dbReference>
<feature type="transmembrane region" description="Helical" evidence="5">
    <location>
        <begin position="306"/>
        <end position="329"/>
    </location>
</feature>
<dbReference type="GO" id="GO:0004930">
    <property type="term" value="F:G protein-coupled receptor activity"/>
    <property type="evidence" value="ECO:0007669"/>
    <property type="project" value="InterPro"/>
</dbReference>
<keyword evidence="3 5" id="KW-1133">Transmembrane helix</keyword>
<keyword evidence="7" id="KW-1185">Reference proteome</keyword>
<evidence type="ECO:0000313" key="8">
    <source>
        <dbReference type="WBParaSite" id="PSAMB.scaffold3059size19834.g20206.t1"/>
    </source>
</evidence>
<evidence type="ECO:0000259" key="6">
    <source>
        <dbReference type="PROSITE" id="PS50262"/>
    </source>
</evidence>
<feature type="domain" description="G-protein coupled receptors family 1 profile" evidence="6">
    <location>
        <begin position="47"/>
        <end position="330"/>
    </location>
</feature>
<feature type="transmembrane region" description="Helical" evidence="5">
    <location>
        <begin position="158"/>
        <end position="181"/>
    </location>
</feature>
<dbReference type="WBParaSite" id="PSAMB.scaffold3059size19834.g20206.t1">
    <property type="protein sequence ID" value="PSAMB.scaffold3059size19834.g20206.t1"/>
    <property type="gene ID" value="PSAMB.scaffold3059size19834.g20206"/>
</dbReference>
<reference evidence="8" key="1">
    <citation type="submission" date="2022-11" db="UniProtKB">
        <authorList>
            <consortium name="WormBaseParasite"/>
        </authorList>
    </citation>
    <scope>IDENTIFICATION</scope>
</reference>
<evidence type="ECO:0000256" key="3">
    <source>
        <dbReference type="ARBA" id="ARBA00022989"/>
    </source>
</evidence>
<keyword evidence="4 5" id="KW-0472">Membrane</keyword>
<proteinExistence type="predicted"/>
<sequence length="438" mass="49568">MTAADLLELYDDFNESACVPYFQPYLREKVIIIGIVGSSVAVVSLIENVVLLLLLLTSPALYRNNRSYMLLMALFDLVVTLSYILILSAITFADYYRILPLFLLWHQYFRVVFTLSHVAMSSSTYILLTATFERYLAAQISETSLYLLGLLRRKRKQAMLVAVLLGSVVKGSVFFELNIAYREDCENFASVYAEIVGVHPWYDSAWRFWGRRILTVFLPFLMLSYLNASIVLSLRRQTRDHTVKTLILYVAVGSRATPDLKRTHVKAATRSLVMVVSCYLIANALDVILASWEYVDAENLADNLPMFYAIGSDIASMLTVFAAALRLPIYTLNDQRIRLALKQMFSVSPKLAVKSNRLSIDSMNGALSTKRRPTIDKRSLGAFVLNFGDADINSNNNDCSCLLEHPEPFLSTCPHFAHEISTYITNEFEVISSWQSRV</sequence>
<name>A0A914W226_9BILA</name>
<dbReference type="SUPFAM" id="SSF81321">
    <property type="entry name" value="Family A G protein-coupled receptor-like"/>
    <property type="match status" value="1"/>
</dbReference>
<dbReference type="PANTHER" id="PTHR46709:SF8">
    <property type="entry name" value="G-PROTEIN COUPLED RECEPTORS FAMILY 1 PROFILE DOMAIN-CONTAINING PROTEIN"/>
    <property type="match status" value="1"/>
</dbReference>
<feature type="transmembrane region" description="Helical" evidence="5">
    <location>
        <begin position="271"/>
        <end position="294"/>
    </location>
</feature>
<feature type="transmembrane region" description="Helical" evidence="5">
    <location>
        <begin position="30"/>
        <end position="56"/>
    </location>
</feature>
<organism evidence="7 8">
    <name type="scientific">Plectus sambesii</name>
    <dbReference type="NCBI Taxonomy" id="2011161"/>
    <lineage>
        <taxon>Eukaryota</taxon>
        <taxon>Metazoa</taxon>
        <taxon>Ecdysozoa</taxon>
        <taxon>Nematoda</taxon>
        <taxon>Chromadorea</taxon>
        <taxon>Plectida</taxon>
        <taxon>Plectina</taxon>
        <taxon>Plectoidea</taxon>
        <taxon>Plectidae</taxon>
        <taxon>Plectus</taxon>
    </lineage>
</organism>
<dbReference type="InterPro" id="IPR017452">
    <property type="entry name" value="GPCR_Rhodpsn_7TM"/>
</dbReference>
<dbReference type="AlphaFoldDB" id="A0A914W226"/>
<dbReference type="PRINTS" id="PR00237">
    <property type="entry name" value="GPCRRHODOPSN"/>
</dbReference>
<feature type="transmembrane region" description="Helical" evidence="5">
    <location>
        <begin position="68"/>
        <end position="93"/>
    </location>
</feature>
<dbReference type="CDD" id="cd14978">
    <property type="entry name" value="7tmA_FMRFamide_R-like"/>
    <property type="match status" value="1"/>
</dbReference>
<dbReference type="PROSITE" id="PS50262">
    <property type="entry name" value="G_PROTEIN_RECEP_F1_2"/>
    <property type="match status" value="1"/>
</dbReference>
<evidence type="ECO:0000256" key="2">
    <source>
        <dbReference type="ARBA" id="ARBA00022692"/>
    </source>
</evidence>
<accession>A0A914W226</accession>
<feature type="transmembrane region" description="Helical" evidence="5">
    <location>
        <begin position="213"/>
        <end position="234"/>
    </location>
</feature>